<sequence length="104" mass="11118">MLNSASSAPTNATQTKERLYAQLAMSLGRTARAISQTADLCEQLQVDLHAMRIFAGLDAAKFMTVAAELNPSEGEDEEEQSDSKGAEDATPQRAAKDNTSTKAK</sequence>
<dbReference type="AlphaFoldDB" id="A0A8H5EYA2"/>
<gene>
    <name evidence="2" type="ORF">D9619_006105</name>
</gene>
<organism evidence="2 3">
    <name type="scientific">Psilocybe cf. subviscida</name>
    <dbReference type="NCBI Taxonomy" id="2480587"/>
    <lineage>
        <taxon>Eukaryota</taxon>
        <taxon>Fungi</taxon>
        <taxon>Dikarya</taxon>
        <taxon>Basidiomycota</taxon>
        <taxon>Agaricomycotina</taxon>
        <taxon>Agaricomycetes</taxon>
        <taxon>Agaricomycetidae</taxon>
        <taxon>Agaricales</taxon>
        <taxon>Agaricineae</taxon>
        <taxon>Strophariaceae</taxon>
        <taxon>Psilocybe</taxon>
    </lineage>
</organism>
<dbReference type="EMBL" id="JAACJJ010000042">
    <property type="protein sequence ID" value="KAF5316483.1"/>
    <property type="molecule type" value="Genomic_DNA"/>
</dbReference>
<name>A0A8H5EYA2_9AGAR</name>
<evidence type="ECO:0000313" key="2">
    <source>
        <dbReference type="EMBL" id="KAF5316483.1"/>
    </source>
</evidence>
<evidence type="ECO:0000256" key="1">
    <source>
        <dbReference type="SAM" id="MobiDB-lite"/>
    </source>
</evidence>
<dbReference type="OrthoDB" id="3212378at2759"/>
<accession>A0A8H5EYA2</accession>
<reference evidence="2 3" key="1">
    <citation type="journal article" date="2020" name="ISME J.">
        <title>Uncovering the hidden diversity of litter-decomposition mechanisms in mushroom-forming fungi.</title>
        <authorList>
            <person name="Floudas D."/>
            <person name="Bentzer J."/>
            <person name="Ahren D."/>
            <person name="Johansson T."/>
            <person name="Persson P."/>
            <person name="Tunlid A."/>
        </authorList>
    </citation>
    <scope>NUCLEOTIDE SEQUENCE [LARGE SCALE GENOMIC DNA]</scope>
    <source>
        <strain evidence="2 3">CBS 101986</strain>
    </source>
</reference>
<dbReference type="Proteomes" id="UP000567179">
    <property type="component" value="Unassembled WGS sequence"/>
</dbReference>
<evidence type="ECO:0000313" key="3">
    <source>
        <dbReference type="Proteomes" id="UP000567179"/>
    </source>
</evidence>
<feature type="region of interest" description="Disordered" evidence="1">
    <location>
        <begin position="68"/>
        <end position="104"/>
    </location>
</feature>
<comment type="caution">
    <text evidence="2">The sequence shown here is derived from an EMBL/GenBank/DDBJ whole genome shotgun (WGS) entry which is preliminary data.</text>
</comment>
<protein>
    <submittedName>
        <fullName evidence="2">Uncharacterized protein</fullName>
    </submittedName>
</protein>
<keyword evidence="3" id="KW-1185">Reference proteome</keyword>
<proteinExistence type="predicted"/>